<dbReference type="InterPro" id="IPR058792">
    <property type="entry name" value="Beta-barrel_RND_2"/>
</dbReference>
<reference evidence="8" key="1">
    <citation type="submission" date="2021-03" db="EMBL/GenBank/DDBJ databases">
        <title>The complete genome sequence of Acetobacter sp. TBRC 12339.</title>
        <authorList>
            <person name="Charoenyingcharoen P."/>
            <person name="Yukphan P."/>
        </authorList>
    </citation>
    <scope>NUCLEOTIDE SEQUENCE</scope>
    <source>
        <strain evidence="8">TBRC 12339</strain>
    </source>
</reference>
<dbReference type="Proteomes" id="UP000664073">
    <property type="component" value="Unassembled WGS sequence"/>
</dbReference>
<dbReference type="InterPro" id="IPR006143">
    <property type="entry name" value="RND_pump_MFP"/>
</dbReference>
<dbReference type="InterPro" id="IPR058624">
    <property type="entry name" value="MdtA-like_HH"/>
</dbReference>
<feature type="domain" description="Multidrug resistance protein MdtA-like alpha-helical hairpin" evidence="5">
    <location>
        <begin position="126"/>
        <end position="187"/>
    </location>
</feature>
<comment type="caution">
    <text evidence="8">The sequence shown here is derived from an EMBL/GenBank/DDBJ whole genome shotgun (WGS) entry which is preliminary data.</text>
</comment>
<evidence type="ECO:0000256" key="1">
    <source>
        <dbReference type="ARBA" id="ARBA00009477"/>
    </source>
</evidence>
<accession>A0A939KL43</accession>
<dbReference type="Pfam" id="PF25917">
    <property type="entry name" value="BSH_RND"/>
    <property type="match status" value="1"/>
</dbReference>
<evidence type="ECO:0000256" key="2">
    <source>
        <dbReference type="SAM" id="Coils"/>
    </source>
</evidence>
<dbReference type="Pfam" id="PF25876">
    <property type="entry name" value="HH_MFP_RND"/>
    <property type="match status" value="1"/>
</dbReference>
<feature type="coiled-coil region" evidence="2">
    <location>
        <begin position="160"/>
        <end position="192"/>
    </location>
</feature>
<dbReference type="Gene3D" id="1.10.287.470">
    <property type="entry name" value="Helix hairpin bin"/>
    <property type="match status" value="1"/>
</dbReference>
<dbReference type="Gene3D" id="2.40.30.170">
    <property type="match status" value="1"/>
</dbReference>
<sequence length="435" mass="46875">MSPEHEKTAGTDATAQSARKRKMWLAIAAGVAGFLAVSGIVQRHSSYVKLANETRQSAVPAVQITYPLPGPDERTLSLPANIAAWYQAPIYAQVSGYVKMWYKDFGARVKTGDVLAIIDTPGLDAQYATAQANLNVAAARYKLAQITAKRWKALQGTQAVSQQEVDVQAANAEAQQAQVEAAQHEVERFAALEGFKKIVAPFDGVVTTRLADVGDYVNAGRGDVTSQGNATELFSVADVHAMRVFVAVPQDYADIISPRLEAELSVPQYPDRRFKARFLATATAFNPNTRTVTTELVLDNKTGELWPNSYATATFHAPGDPNELALPLGSILFRAEGTQVAVVDDTNHVHLISVQVGTNYGQTIQIRNGVKKTDRIVASPSAGLLDGQEVRIVKDTPGYTPTQKAAAPPAKPVNPNDDTRAMPEDNRPMPESGGR</sequence>
<dbReference type="RefSeq" id="WP_207844509.1">
    <property type="nucleotide sequence ID" value="NZ_JAFVMH010000001.1"/>
</dbReference>
<proteinExistence type="inferred from homology"/>
<protein>
    <submittedName>
        <fullName evidence="8">Efflux RND transporter periplasmic adaptor subunit</fullName>
    </submittedName>
</protein>
<evidence type="ECO:0000313" key="8">
    <source>
        <dbReference type="EMBL" id="MBO1323888.1"/>
    </source>
</evidence>
<organism evidence="8 9">
    <name type="scientific">Acetobacter garciniae</name>
    <dbReference type="NCBI Taxonomy" id="2817435"/>
    <lineage>
        <taxon>Bacteria</taxon>
        <taxon>Pseudomonadati</taxon>
        <taxon>Pseudomonadota</taxon>
        <taxon>Alphaproteobacteria</taxon>
        <taxon>Acetobacterales</taxon>
        <taxon>Acetobacteraceae</taxon>
        <taxon>Acetobacter</taxon>
    </lineage>
</organism>
<dbReference type="Pfam" id="PF25954">
    <property type="entry name" value="Beta-barrel_RND_2"/>
    <property type="match status" value="1"/>
</dbReference>
<evidence type="ECO:0000259" key="7">
    <source>
        <dbReference type="Pfam" id="PF25954"/>
    </source>
</evidence>
<feature type="domain" description="Multidrug resistance protein MdtA-like barrel-sandwich hybrid" evidence="6">
    <location>
        <begin position="88"/>
        <end position="221"/>
    </location>
</feature>
<dbReference type="Gene3D" id="2.40.50.100">
    <property type="match status" value="1"/>
</dbReference>
<dbReference type="GO" id="GO:1990281">
    <property type="term" value="C:efflux pump complex"/>
    <property type="evidence" value="ECO:0007669"/>
    <property type="project" value="TreeGrafter"/>
</dbReference>
<evidence type="ECO:0000259" key="5">
    <source>
        <dbReference type="Pfam" id="PF25876"/>
    </source>
</evidence>
<evidence type="ECO:0000259" key="6">
    <source>
        <dbReference type="Pfam" id="PF25917"/>
    </source>
</evidence>
<feature type="domain" description="CusB-like beta-barrel" evidence="7">
    <location>
        <begin position="246"/>
        <end position="317"/>
    </location>
</feature>
<evidence type="ECO:0000256" key="4">
    <source>
        <dbReference type="SAM" id="Phobius"/>
    </source>
</evidence>
<feature type="transmembrane region" description="Helical" evidence="4">
    <location>
        <begin position="23"/>
        <end position="41"/>
    </location>
</feature>
<dbReference type="SUPFAM" id="SSF111369">
    <property type="entry name" value="HlyD-like secretion proteins"/>
    <property type="match status" value="1"/>
</dbReference>
<keyword evidence="4" id="KW-0472">Membrane</keyword>
<keyword evidence="4" id="KW-0812">Transmembrane</keyword>
<evidence type="ECO:0000256" key="3">
    <source>
        <dbReference type="SAM" id="MobiDB-lite"/>
    </source>
</evidence>
<name>A0A939KL43_9PROT</name>
<dbReference type="PANTHER" id="PTHR30469">
    <property type="entry name" value="MULTIDRUG RESISTANCE PROTEIN MDTA"/>
    <property type="match status" value="1"/>
</dbReference>
<dbReference type="PANTHER" id="PTHR30469:SF37">
    <property type="entry name" value="RAGD PROTEIN"/>
    <property type="match status" value="1"/>
</dbReference>
<feature type="compositionally biased region" description="Basic and acidic residues" evidence="3">
    <location>
        <begin position="417"/>
        <end position="435"/>
    </location>
</feature>
<dbReference type="InterPro" id="IPR058625">
    <property type="entry name" value="MdtA-like_BSH"/>
</dbReference>
<dbReference type="EMBL" id="JAFVMH010000001">
    <property type="protein sequence ID" value="MBO1323888.1"/>
    <property type="molecule type" value="Genomic_DNA"/>
</dbReference>
<gene>
    <name evidence="8" type="ORF">J2D77_01805</name>
</gene>
<keyword evidence="4" id="KW-1133">Transmembrane helix</keyword>
<dbReference type="Gene3D" id="2.40.420.20">
    <property type="match status" value="1"/>
</dbReference>
<dbReference type="GO" id="GO:0015562">
    <property type="term" value="F:efflux transmembrane transporter activity"/>
    <property type="evidence" value="ECO:0007669"/>
    <property type="project" value="TreeGrafter"/>
</dbReference>
<feature type="region of interest" description="Disordered" evidence="3">
    <location>
        <begin position="393"/>
        <end position="435"/>
    </location>
</feature>
<keyword evidence="2" id="KW-0175">Coiled coil</keyword>
<evidence type="ECO:0000313" key="9">
    <source>
        <dbReference type="Proteomes" id="UP000664073"/>
    </source>
</evidence>
<dbReference type="NCBIfam" id="TIGR01730">
    <property type="entry name" value="RND_mfp"/>
    <property type="match status" value="1"/>
</dbReference>
<keyword evidence="9" id="KW-1185">Reference proteome</keyword>
<dbReference type="AlphaFoldDB" id="A0A939KL43"/>
<comment type="similarity">
    <text evidence="1">Belongs to the membrane fusion protein (MFP) (TC 8.A.1) family.</text>
</comment>